<protein>
    <submittedName>
        <fullName evidence="1">Uncharacterized protein</fullName>
    </submittedName>
</protein>
<dbReference type="RefSeq" id="WP_015941063.1">
    <property type="nucleotide sequence ID" value="NC_011831.1"/>
</dbReference>
<dbReference type="Proteomes" id="UP000002508">
    <property type="component" value="Chromosome"/>
</dbReference>
<sequence length="87" mass="9530">MTDHQAITTAAHQTRPIVAEGTIMIILERDGSLTYHPPKIGQPRTAQTTLKEATAAELPSSSLIERIISVAFDLLGVHRLEVRIDES</sequence>
<proteinExistence type="predicted"/>
<keyword evidence="2" id="KW-1185">Reference proteome</keyword>
<dbReference type="EMBL" id="CP001337">
    <property type="protein sequence ID" value="ACL25205.1"/>
    <property type="molecule type" value="Genomic_DNA"/>
</dbReference>
<dbReference type="OrthoDB" id="165565at2"/>
<dbReference type="AlphaFoldDB" id="B8GDD8"/>
<dbReference type="HOGENOM" id="CLU_173113_0_0_0"/>
<evidence type="ECO:0000313" key="1">
    <source>
        <dbReference type="EMBL" id="ACL25205.1"/>
    </source>
</evidence>
<reference evidence="1" key="1">
    <citation type="submission" date="2008-12" db="EMBL/GenBank/DDBJ databases">
        <title>Complete sequence of Chloroflexus aggregans DSM 9485.</title>
        <authorList>
            <consortium name="US DOE Joint Genome Institute"/>
            <person name="Lucas S."/>
            <person name="Copeland A."/>
            <person name="Lapidus A."/>
            <person name="Glavina del Rio T."/>
            <person name="Dalin E."/>
            <person name="Tice H."/>
            <person name="Pitluck S."/>
            <person name="Foster B."/>
            <person name="Larimer F."/>
            <person name="Land M."/>
            <person name="Hauser L."/>
            <person name="Kyrpides N."/>
            <person name="Mikhailova N."/>
            <person name="Bryant D."/>
            <person name="Richardson P."/>
        </authorList>
    </citation>
    <scope>NUCLEOTIDE SEQUENCE</scope>
    <source>
        <strain evidence="1">DSM 9485</strain>
    </source>
</reference>
<evidence type="ECO:0000313" key="2">
    <source>
        <dbReference type="Proteomes" id="UP000002508"/>
    </source>
</evidence>
<name>B8GDD8_CHLAD</name>
<gene>
    <name evidence="1" type="ordered locus">Cagg_2326</name>
</gene>
<organism evidence="1 2">
    <name type="scientific">Chloroflexus aggregans (strain MD-66 / DSM 9485)</name>
    <dbReference type="NCBI Taxonomy" id="326427"/>
    <lineage>
        <taxon>Bacteria</taxon>
        <taxon>Bacillati</taxon>
        <taxon>Chloroflexota</taxon>
        <taxon>Chloroflexia</taxon>
        <taxon>Chloroflexales</taxon>
        <taxon>Chloroflexineae</taxon>
        <taxon>Chloroflexaceae</taxon>
        <taxon>Chloroflexus</taxon>
    </lineage>
</organism>
<accession>B8GDD8</accession>
<dbReference type="STRING" id="326427.Cagg_2326"/>
<dbReference type="KEGG" id="cag:Cagg_2326"/>